<proteinExistence type="predicted"/>
<evidence type="ECO:0000313" key="1">
    <source>
        <dbReference type="EMBL" id="RLM99510.1"/>
    </source>
</evidence>
<gene>
    <name evidence="1" type="ORF">C2845_PM06G27110</name>
</gene>
<evidence type="ECO:0000313" key="2">
    <source>
        <dbReference type="Proteomes" id="UP000275267"/>
    </source>
</evidence>
<dbReference type="PANTHER" id="PTHR33063">
    <property type="entry name" value="OS02G0583500 PROTEIN"/>
    <property type="match status" value="1"/>
</dbReference>
<dbReference type="EMBL" id="PQIB02000009">
    <property type="protein sequence ID" value="RLM99510.1"/>
    <property type="molecule type" value="Genomic_DNA"/>
</dbReference>
<comment type="caution">
    <text evidence="1">The sequence shown here is derived from an EMBL/GenBank/DDBJ whole genome shotgun (WGS) entry which is preliminary data.</text>
</comment>
<reference evidence="2" key="1">
    <citation type="journal article" date="2019" name="Nat. Commun.">
        <title>The genome of broomcorn millet.</title>
        <authorList>
            <person name="Zou C."/>
            <person name="Miki D."/>
            <person name="Li D."/>
            <person name="Tang Q."/>
            <person name="Xiao L."/>
            <person name="Rajput S."/>
            <person name="Deng P."/>
            <person name="Jia W."/>
            <person name="Huang R."/>
            <person name="Zhang M."/>
            <person name="Sun Y."/>
            <person name="Hu J."/>
            <person name="Fu X."/>
            <person name="Schnable P.S."/>
            <person name="Li F."/>
            <person name="Zhang H."/>
            <person name="Feng B."/>
            <person name="Zhu X."/>
            <person name="Liu R."/>
            <person name="Schnable J.C."/>
            <person name="Zhu J.-K."/>
            <person name="Zhang H."/>
        </authorList>
    </citation>
    <scope>NUCLEOTIDE SEQUENCE [LARGE SCALE GENOMIC DNA]</scope>
</reference>
<organism evidence="1 2">
    <name type="scientific">Panicum miliaceum</name>
    <name type="common">Proso millet</name>
    <name type="synonym">Broomcorn millet</name>
    <dbReference type="NCBI Taxonomy" id="4540"/>
    <lineage>
        <taxon>Eukaryota</taxon>
        <taxon>Viridiplantae</taxon>
        <taxon>Streptophyta</taxon>
        <taxon>Embryophyta</taxon>
        <taxon>Tracheophyta</taxon>
        <taxon>Spermatophyta</taxon>
        <taxon>Magnoliopsida</taxon>
        <taxon>Liliopsida</taxon>
        <taxon>Poales</taxon>
        <taxon>Poaceae</taxon>
        <taxon>PACMAD clade</taxon>
        <taxon>Panicoideae</taxon>
        <taxon>Panicodae</taxon>
        <taxon>Paniceae</taxon>
        <taxon>Panicinae</taxon>
        <taxon>Panicum</taxon>
        <taxon>Panicum sect. Panicum</taxon>
    </lineage>
</organism>
<protein>
    <submittedName>
        <fullName evidence="1">Uncharacterized protein</fullName>
    </submittedName>
</protein>
<dbReference type="PANTHER" id="PTHR33063:SF15">
    <property type="entry name" value="TRANSPOSASE, PTTA_EN_SPM, PLANT"/>
    <property type="match status" value="1"/>
</dbReference>
<dbReference type="AlphaFoldDB" id="A0A3L6RB74"/>
<name>A0A3L6RB74_PANMI</name>
<accession>A0A3L6RB74</accession>
<keyword evidence="2" id="KW-1185">Reference proteome</keyword>
<dbReference type="Proteomes" id="UP000275267">
    <property type="component" value="Unassembled WGS sequence"/>
</dbReference>
<dbReference type="OrthoDB" id="695949at2759"/>
<sequence length="102" mass="11256">MKVRPHGIPTLGSRIPELKDENLNEISAAPTQRGGRRKVRLAPRGIMIDKINKAMGRRMPISIAEGNQMPHDPVQAAKFASDAGVVVRSQVPIFTNWEAYKA</sequence>